<keyword evidence="2" id="KW-0472">Membrane</keyword>
<feature type="compositionally biased region" description="Basic and acidic residues" evidence="1">
    <location>
        <begin position="82"/>
        <end position="92"/>
    </location>
</feature>
<accession>A0A261EUQ9</accession>
<gene>
    <name evidence="3" type="ORF">BOCO_0199</name>
</gene>
<feature type="compositionally biased region" description="Polar residues" evidence="1">
    <location>
        <begin position="101"/>
        <end position="110"/>
    </location>
</feature>
<dbReference type="AlphaFoldDB" id="A0A261EUQ9"/>
<dbReference type="Proteomes" id="UP000216004">
    <property type="component" value="Unassembled WGS sequence"/>
</dbReference>
<evidence type="ECO:0000256" key="1">
    <source>
        <dbReference type="SAM" id="MobiDB-lite"/>
    </source>
</evidence>
<reference evidence="3 4" key="1">
    <citation type="journal article" date="2017" name="BMC Genomics">
        <title>Comparative genomic and phylogenomic analyses of the Bifidobacteriaceae family.</title>
        <authorList>
            <person name="Lugli G.A."/>
            <person name="Milani C."/>
            <person name="Turroni F."/>
            <person name="Duranti S."/>
            <person name="Mancabelli L."/>
            <person name="Mangifesta M."/>
            <person name="Ferrario C."/>
            <person name="Modesto M."/>
            <person name="Mattarelli P."/>
            <person name="Jiri K."/>
            <person name="van Sinderen D."/>
            <person name="Ventura M."/>
        </authorList>
    </citation>
    <scope>NUCLEOTIDE SEQUENCE [LARGE SCALE GENOMIC DNA]</scope>
    <source>
        <strain evidence="3 4">DSM 22924</strain>
    </source>
</reference>
<feature type="compositionally biased region" description="Polar residues" evidence="1">
    <location>
        <begin position="121"/>
        <end position="149"/>
    </location>
</feature>
<proteinExistence type="predicted"/>
<keyword evidence="4" id="KW-1185">Reference proteome</keyword>
<evidence type="ECO:0000313" key="4">
    <source>
        <dbReference type="Proteomes" id="UP000216004"/>
    </source>
</evidence>
<dbReference type="RefSeq" id="WP_094722258.1">
    <property type="nucleotide sequence ID" value="NZ_MWWS01000003.1"/>
</dbReference>
<feature type="transmembrane region" description="Helical" evidence="2">
    <location>
        <begin position="6"/>
        <end position="28"/>
    </location>
</feature>
<comment type="caution">
    <text evidence="3">The sequence shown here is derived from an EMBL/GenBank/DDBJ whole genome shotgun (WGS) entry which is preliminary data.</text>
</comment>
<organism evidence="3 4">
    <name type="scientific">Bombiscardovia coagulans</name>
    <dbReference type="NCBI Taxonomy" id="686666"/>
    <lineage>
        <taxon>Bacteria</taxon>
        <taxon>Bacillati</taxon>
        <taxon>Actinomycetota</taxon>
        <taxon>Actinomycetes</taxon>
        <taxon>Bifidobacteriales</taxon>
        <taxon>Bifidobacteriaceae</taxon>
        <taxon>Bombiscardovia</taxon>
    </lineage>
</organism>
<evidence type="ECO:0000256" key="2">
    <source>
        <dbReference type="SAM" id="Phobius"/>
    </source>
</evidence>
<sequence length="149" mass="16568">MSTQSWRIIALTFLAFALILALVAVVLYRVLDIRKVRNLLTGHSEAEEIHRMRSARVGTWGSFDAEAFPDPQYSQVPQQHGRMHENNTEKASEFVVHSIESPLQSKTNQPVHGDETDDESQTSLMGGSNNASSQAVDDESQTTLSGRTR</sequence>
<protein>
    <submittedName>
        <fullName evidence="3">Uncharacterized protein</fullName>
    </submittedName>
</protein>
<dbReference type="OrthoDB" id="3231242at2"/>
<dbReference type="EMBL" id="MWWS01000003">
    <property type="protein sequence ID" value="OZG50599.1"/>
    <property type="molecule type" value="Genomic_DNA"/>
</dbReference>
<name>A0A261EUQ9_9BIFI</name>
<evidence type="ECO:0000313" key="3">
    <source>
        <dbReference type="EMBL" id="OZG50599.1"/>
    </source>
</evidence>
<keyword evidence="2" id="KW-0812">Transmembrane</keyword>
<feature type="region of interest" description="Disordered" evidence="1">
    <location>
        <begin position="68"/>
        <end position="149"/>
    </location>
</feature>
<keyword evidence="2" id="KW-1133">Transmembrane helix</keyword>